<gene>
    <name evidence="2" type="ORF">PHYPSEUDO_011434</name>
</gene>
<dbReference type="AlphaFoldDB" id="A0A8T1V8D7"/>
<dbReference type="OrthoDB" id="135922at2759"/>
<evidence type="ECO:0000313" key="3">
    <source>
        <dbReference type="Proteomes" id="UP000694044"/>
    </source>
</evidence>
<feature type="region of interest" description="Disordered" evidence="1">
    <location>
        <begin position="218"/>
        <end position="257"/>
    </location>
</feature>
<proteinExistence type="predicted"/>
<sequence length="293" mass="32485">MSESVADIEEAVKALDLLRELSIADILNPAGEDELHFTYTYDVVIEIVISPEDSNIETTCETEDSPAELNLPTDAEFAAAANVVLRRMSFSFGNLCVAVGADPRPHTLVRQRLCPYATLARRYATESRDTLASACNYQKDISPRRWTGALFCCIHPLNQLKSLPTQSKHSYWPSLSPAARRGGCVQHGRAYLRNLGGHPRHQRGDQHGLRRLRLDHAGRSQQKTRHGGSVGSVPQQEAAHCRQRLHGPRQTDSSCRSASRVPATTGALWPKNVDAVMVAWINCPEHLENIMGY</sequence>
<organism evidence="2 3">
    <name type="scientific">Phytophthora pseudosyringae</name>
    <dbReference type="NCBI Taxonomy" id="221518"/>
    <lineage>
        <taxon>Eukaryota</taxon>
        <taxon>Sar</taxon>
        <taxon>Stramenopiles</taxon>
        <taxon>Oomycota</taxon>
        <taxon>Peronosporomycetes</taxon>
        <taxon>Peronosporales</taxon>
        <taxon>Peronosporaceae</taxon>
        <taxon>Phytophthora</taxon>
    </lineage>
</organism>
<comment type="caution">
    <text evidence="2">The sequence shown here is derived from an EMBL/GenBank/DDBJ whole genome shotgun (WGS) entry which is preliminary data.</text>
</comment>
<reference evidence="2" key="1">
    <citation type="submission" date="2021-02" db="EMBL/GenBank/DDBJ databases">
        <authorList>
            <person name="Palmer J.M."/>
        </authorList>
    </citation>
    <scope>NUCLEOTIDE SEQUENCE</scope>
    <source>
        <strain evidence="2">SCRP734</strain>
    </source>
</reference>
<evidence type="ECO:0000313" key="2">
    <source>
        <dbReference type="EMBL" id="KAG7377567.1"/>
    </source>
</evidence>
<accession>A0A8T1V8D7</accession>
<evidence type="ECO:0000256" key="1">
    <source>
        <dbReference type="SAM" id="MobiDB-lite"/>
    </source>
</evidence>
<name>A0A8T1V8D7_9STRA</name>
<dbReference type="EMBL" id="JAGDFM010000509">
    <property type="protein sequence ID" value="KAG7377567.1"/>
    <property type="molecule type" value="Genomic_DNA"/>
</dbReference>
<keyword evidence="3" id="KW-1185">Reference proteome</keyword>
<protein>
    <submittedName>
        <fullName evidence="2">Uncharacterized protein</fullName>
    </submittedName>
</protein>
<dbReference type="Proteomes" id="UP000694044">
    <property type="component" value="Unassembled WGS sequence"/>
</dbReference>